<keyword evidence="2" id="KW-1185">Reference proteome</keyword>
<dbReference type="PANTHER" id="PTHR12083:SF9">
    <property type="entry name" value="BIFUNCTIONAL POLYNUCLEOTIDE PHOSPHATASE_KINASE"/>
    <property type="match status" value="1"/>
</dbReference>
<dbReference type="GO" id="GO:0046403">
    <property type="term" value="F:polynucleotide 3'-phosphatase activity"/>
    <property type="evidence" value="ECO:0007669"/>
    <property type="project" value="TreeGrafter"/>
</dbReference>
<dbReference type="Proteomes" id="UP001497744">
    <property type="component" value="Unassembled WGS sequence"/>
</dbReference>
<name>A0AAV4M121_BABCB</name>
<dbReference type="SUPFAM" id="SSF52540">
    <property type="entry name" value="P-loop containing nucleoside triphosphate hydrolases"/>
    <property type="match status" value="1"/>
</dbReference>
<dbReference type="CDD" id="cd00267">
    <property type="entry name" value="ABC_ATPase"/>
    <property type="match status" value="1"/>
</dbReference>
<dbReference type="Pfam" id="PF13671">
    <property type="entry name" value="AAA_33"/>
    <property type="match status" value="1"/>
</dbReference>
<gene>
    <name evidence="1" type="ORF">BcabD6B2_52930</name>
</gene>
<dbReference type="Gene3D" id="3.40.50.300">
    <property type="entry name" value="P-loop containing nucleotide triphosphate hydrolases"/>
    <property type="match status" value="1"/>
</dbReference>
<dbReference type="GeneID" id="94197339"/>
<keyword evidence="1" id="KW-0418">Kinase</keyword>
<reference evidence="1 2" key="1">
    <citation type="submission" date="2021-06" db="EMBL/GenBank/DDBJ databases">
        <title>Genome sequence of Babesia caballi.</title>
        <authorList>
            <person name="Yamagishi J."/>
            <person name="Kidaka T."/>
            <person name="Ochi A."/>
        </authorList>
    </citation>
    <scope>NUCLEOTIDE SEQUENCE [LARGE SCALE GENOMIC DNA]</scope>
    <source>
        <strain evidence="1">USDA-D6B2</strain>
    </source>
</reference>
<dbReference type="InterPro" id="IPR013954">
    <property type="entry name" value="PNK3P"/>
</dbReference>
<dbReference type="SUPFAM" id="SSF56784">
    <property type="entry name" value="HAD-like"/>
    <property type="match status" value="1"/>
</dbReference>
<dbReference type="Pfam" id="PF08645">
    <property type="entry name" value="PNK3P"/>
    <property type="match status" value="2"/>
</dbReference>
<dbReference type="RefSeq" id="XP_067717927.1">
    <property type="nucleotide sequence ID" value="XM_067861826.1"/>
</dbReference>
<evidence type="ECO:0000313" key="2">
    <source>
        <dbReference type="Proteomes" id="UP001497744"/>
    </source>
</evidence>
<organism evidence="1 2">
    <name type="scientific">Babesia caballi</name>
    <dbReference type="NCBI Taxonomy" id="5871"/>
    <lineage>
        <taxon>Eukaryota</taxon>
        <taxon>Sar</taxon>
        <taxon>Alveolata</taxon>
        <taxon>Apicomplexa</taxon>
        <taxon>Aconoidasida</taxon>
        <taxon>Piroplasmida</taxon>
        <taxon>Babesiidae</taxon>
        <taxon>Babesia</taxon>
    </lineage>
</organism>
<sequence length="1889" mass="198348">MATVDAELPPQWKQVRRMEHTHVDTQHDNVVYQRYGDPKPAERLAMFDMDSTLMLTPSTLVGDLVKGRRPSTNKPSVANDFILYNPNVREKLKAELDSGKAILVCSNQSQLFDNRKQSKLIFGPGMLAFYEEHLNEGIKVDRAGSFYVGDAAGRHWSKELLDANCKRVLALLQAADYSQKKYQCLDRYGQIKNVDGAAVVAKVKEGSLRQIFQRDFSDCDYKFALNCGVAFYTPEEYFCNLPRVPLSVAFDPKDIGANPVVLQVDEGMVILVGPPGSGKTFLCTHYLSNFVRIGQEVLRNGKSGMAKVREHLQKGESVVIDSTNPTAKERQEFIALARALAIKCTVVYLDVSAEFARHFHRHSKGEALGEVLGGRAQNAEAVVVGDLARLLGVGRLKHGVAEPAGNVADAPHGNAVGELLLLGAPLQVVEVLAGAPPHADAHRAVADVALHAASRAERLLHGLRQVVDAVGVGVHVPLAELEVEAAGRLQSLLLGRSQGVDQVLAPGVKLLLLRLLVGQVVDDVAVLLDELLGEHVVAHVDGHGEGVLKHHGHENDHLDSAGEVDQVGVAEGGEVVHHEQVAAETLGEEVANNAEQNLLQTRHFLSLLETAADADDGEQRVNVLLLHADVLPGGRGALLRGLSQREHAQNQTERLDQDRRLLLGLARDGKRDGEAVLTAEEVDHLGGGHQLPEAAQTGNQNVVQLRSVLLESQVGQKQTKYVELEQFLDASRGGGLSGEEVDAERHGDEVVADAAHRLDAELNTAAGEEPLAVLGVAAEGVQNVKEKQGDLAVLAVLGKHLEHGGKQHGKLAHVLLLVVHDKVGEGLQPDLQLHVREGGVQVGQPGAEALLDARVQEEDDIAGVESQVGNGLEEGLDAANGESLVGTGVRAQAAHERLGGAQLAVHALEVVVLVEHVAEQYAGAVGDFVDVGVLPQDAHVQLGALKLQEALRRLAVADAGVGQRQTGVGDDGVGGVCVAGVTVHEVYDAVEQSELADLGLDLLDHGHAAHEEEGVGNQVDVLGGGQNVLDAGDHVALYHQVEMALGDDLAQSAEDLAEQPRHLVLVGVVGVPDVDDGVDDVGAQVDAAVDGGALDQQHGVDEDDLDGALGALGGVRDDDVLARVHALEVAADEGHRGLAGQELGDQRRVEAAGAEGSRGRVGDVEVGLVGQTVHLEVQDAALDQVLAVVRAGVEQLKGHGAVNVVLAVLLLIREHLGAVLGHGLQQEVDVVGQLHGVGDGQSEALALALLEHEVDALAVADLGLVVGDALENLQHALLEGLVASLLGLHLEVVQQVHDGLHAGQDAPDALDLDGVLQQVAECHAAVGVGQQQVGPVLDELGQRLLEQGHSADRAGVDGGLQGLQYGHQRGLVDKRAVIQELREHLNGAHLVQILHVVLLVPAGHHSLGQETRVGAERLGGLALNHTGVEHLHNVLHRVLASGGVQAVHHAAHHGEVGQLALVGDLAEADALSGGESGAHGVGVGLVEAAGDQLADELHGRDDHLVGLLVVHHEVSGHGDHVDAPLLALGKDQPSAGVLGRRRCPGSGRAARRCEGAAPRPRPASSEDAVGVAEELDVAGAVLGVVDGNDLLQVARVRDGPGAELVLVVVEDRVAEPTGDQSGVGNEVLVVGGVRHAGVERSQELLGVSQSIGAVLEGRHEVHGQANAHGVDLLGHVLLLHLDGVDDAAHDGADLGLGTQEAEELAADSGDLLVVDVDHHDVADHLHYARALQRLLGLGVGEVQEQLQERQYSGGRVLVLVERLGDVRKHGGDVLAPAGNALAEVHEAGGRQGDELGVVGVKLNVTEERRHEPGFVGEELGDGLHGVQGHRGVTPFDEGHEVVAELDEVRALDQGLDAGGGDAHGGEALADAADDVGAVLEEREAAAYLA</sequence>
<protein>
    <submittedName>
        <fullName evidence="1">Polynucleotide kinase 3'-phosphatase, putative</fullName>
    </submittedName>
</protein>
<evidence type="ECO:0000313" key="1">
    <source>
        <dbReference type="EMBL" id="GIX65858.1"/>
    </source>
</evidence>
<dbReference type="GO" id="GO:0003690">
    <property type="term" value="F:double-stranded DNA binding"/>
    <property type="evidence" value="ECO:0007669"/>
    <property type="project" value="TreeGrafter"/>
</dbReference>
<dbReference type="GO" id="GO:0006281">
    <property type="term" value="P:DNA repair"/>
    <property type="evidence" value="ECO:0007669"/>
    <property type="project" value="TreeGrafter"/>
</dbReference>
<keyword evidence="1" id="KW-0808">Transferase</keyword>
<accession>A0AAV4M121</accession>
<dbReference type="Gene3D" id="3.40.50.1000">
    <property type="entry name" value="HAD superfamily/HAD-like"/>
    <property type="match status" value="2"/>
</dbReference>
<proteinExistence type="predicted"/>
<dbReference type="PANTHER" id="PTHR12083">
    <property type="entry name" value="BIFUNCTIONAL POLYNUCLEOTIDE PHOSPHATASE/KINASE"/>
    <property type="match status" value="1"/>
</dbReference>
<dbReference type="InterPro" id="IPR027417">
    <property type="entry name" value="P-loop_NTPase"/>
</dbReference>
<dbReference type="InterPro" id="IPR036412">
    <property type="entry name" value="HAD-like_sf"/>
</dbReference>
<comment type="caution">
    <text evidence="1">The sequence shown here is derived from an EMBL/GenBank/DDBJ whole genome shotgun (WGS) entry which is preliminary data.</text>
</comment>
<dbReference type="GO" id="GO:0046404">
    <property type="term" value="F:ATP-dependent polydeoxyribonucleotide 5'-hydroxyl-kinase activity"/>
    <property type="evidence" value="ECO:0007669"/>
    <property type="project" value="TreeGrafter"/>
</dbReference>
<dbReference type="InterPro" id="IPR023214">
    <property type="entry name" value="HAD_sf"/>
</dbReference>
<dbReference type="EMBL" id="BPLF01000005">
    <property type="protein sequence ID" value="GIX65858.1"/>
    <property type="molecule type" value="Genomic_DNA"/>
</dbReference>